<name>M0CBM7_9EURY</name>
<keyword evidence="3" id="KW-1185">Reference proteome</keyword>
<reference evidence="2 3" key="1">
    <citation type="journal article" date="2014" name="PLoS Genet.">
        <title>Phylogenetically driven sequencing of extremely halophilic archaea reveals strategies for static and dynamic osmo-response.</title>
        <authorList>
            <person name="Becker E.A."/>
            <person name="Seitzer P.M."/>
            <person name="Tritt A."/>
            <person name="Larsen D."/>
            <person name="Krusor M."/>
            <person name="Yao A.I."/>
            <person name="Wu D."/>
            <person name="Madern D."/>
            <person name="Eisen J.A."/>
            <person name="Darling A.E."/>
            <person name="Facciotti M.T."/>
        </authorList>
    </citation>
    <scope>NUCLEOTIDE SEQUENCE [LARGE SCALE GENOMIC DNA]</scope>
    <source>
        <strain evidence="2 3">2-9-1</strain>
    </source>
</reference>
<dbReference type="InterPro" id="IPR055708">
    <property type="entry name" value="DUF7284"/>
</dbReference>
<dbReference type="AlphaFoldDB" id="M0CBM7"/>
<sequence length="295" mass="30825">MDLRASSTALDTVLFVLLVGVAVGTLAGVGDRRAPDGNRVAEETADLLATATTEATYTRSARVRSSALLDGDETVSVTADRTASGTYAELLAAAAVADPSLGGSSLTGMGGSLRTGSRNATRRVLHTREANAQVAVTWRPYPNATLRSSFSVGEAPPRDADVSVATVAAASGLPNFTGSAARAARTNGFDGVASVLADAVVADLFPPSETRDALYSEGPDRALVAHRYRQAATVLGVDTPAPFTPDRVAEANRRLSDSLAERLARDLKRRYDSPTAAASAVRARRVRIVVRTWSE</sequence>
<dbReference type="Proteomes" id="UP000011626">
    <property type="component" value="Unassembled WGS sequence"/>
</dbReference>
<keyword evidence="1" id="KW-0472">Membrane</keyword>
<dbReference type="eggNOG" id="arCOG06291">
    <property type="taxonomic scope" value="Archaea"/>
</dbReference>
<feature type="transmembrane region" description="Helical" evidence="1">
    <location>
        <begin position="12"/>
        <end position="29"/>
    </location>
</feature>
<dbReference type="RefSeq" id="WP_006885717.1">
    <property type="nucleotide sequence ID" value="NZ_AOIU01000045.1"/>
</dbReference>
<gene>
    <name evidence="2" type="ORF">C475_20268</name>
</gene>
<dbReference type="Pfam" id="PF23955">
    <property type="entry name" value="DUF7284"/>
    <property type="match status" value="1"/>
</dbReference>
<dbReference type="OrthoDB" id="203217at2157"/>
<proteinExistence type="predicted"/>
<keyword evidence="1" id="KW-0812">Transmembrane</keyword>
<evidence type="ECO:0000256" key="1">
    <source>
        <dbReference type="SAM" id="Phobius"/>
    </source>
</evidence>
<evidence type="ECO:0000313" key="3">
    <source>
        <dbReference type="Proteomes" id="UP000011626"/>
    </source>
</evidence>
<accession>M0CBM7</accession>
<keyword evidence="1" id="KW-1133">Transmembrane helix</keyword>
<dbReference type="STRING" id="797114.C475_20268"/>
<comment type="caution">
    <text evidence="2">The sequence shown here is derived from an EMBL/GenBank/DDBJ whole genome shotgun (WGS) entry which is preliminary data.</text>
</comment>
<protein>
    <submittedName>
        <fullName evidence="2">Uncharacterized protein</fullName>
    </submittedName>
</protein>
<organism evidence="2 3">
    <name type="scientific">Halosimplex carlsbadense 2-9-1</name>
    <dbReference type="NCBI Taxonomy" id="797114"/>
    <lineage>
        <taxon>Archaea</taxon>
        <taxon>Methanobacteriati</taxon>
        <taxon>Methanobacteriota</taxon>
        <taxon>Stenosarchaea group</taxon>
        <taxon>Halobacteria</taxon>
        <taxon>Halobacteriales</taxon>
        <taxon>Haloarculaceae</taxon>
        <taxon>Halosimplex</taxon>
    </lineage>
</organism>
<evidence type="ECO:0000313" key="2">
    <source>
        <dbReference type="EMBL" id="ELZ20635.1"/>
    </source>
</evidence>
<dbReference type="EMBL" id="AOIU01000045">
    <property type="protein sequence ID" value="ELZ20635.1"/>
    <property type="molecule type" value="Genomic_DNA"/>
</dbReference>